<evidence type="ECO:0000256" key="1">
    <source>
        <dbReference type="SAM" id="Phobius"/>
    </source>
</evidence>
<evidence type="ECO:0000313" key="4">
    <source>
        <dbReference type="Proteomes" id="UP000281118"/>
    </source>
</evidence>
<keyword evidence="1" id="KW-0812">Transmembrane</keyword>
<feature type="signal peptide" evidence="2">
    <location>
        <begin position="1"/>
        <end position="17"/>
    </location>
</feature>
<organism evidence="3 4">
    <name type="scientific">Variovorax guangxiensis</name>
    <dbReference type="NCBI Taxonomy" id="1775474"/>
    <lineage>
        <taxon>Bacteria</taxon>
        <taxon>Pseudomonadati</taxon>
        <taxon>Pseudomonadota</taxon>
        <taxon>Betaproteobacteria</taxon>
        <taxon>Burkholderiales</taxon>
        <taxon>Comamonadaceae</taxon>
        <taxon>Variovorax</taxon>
    </lineage>
</organism>
<feature type="chain" id="PRO_5019449824" evidence="2">
    <location>
        <begin position="18"/>
        <end position="84"/>
    </location>
</feature>
<feature type="transmembrane region" description="Helical" evidence="1">
    <location>
        <begin position="62"/>
        <end position="83"/>
    </location>
</feature>
<protein>
    <submittedName>
        <fullName evidence="3">Conjugal transfer protein TrbC</fullName>
    </submittedName>
</protein>
<evidence type="ECO:0000313" key="3">
    <source>
        <dbReference type="EMBL" id="RUR71896.1"/>
    </source>
</evidence>
<dbReference type="AlphaFoldDB" id="A0A433MVT2"/>
<evidence type="ECO:0000256" key="2">
    <source>
        <dbReference type="SAM" id="SignalP"/>
    </source>
</evidence>
<feature type="transmembrane region" description="Helical" evidence="1">
    <location>
        <begin position="27"/>
        <end position="50"/>
    </location>
</feature>
<accession>A0A433MVT2</accession>
<dbReference type="Pfam" id="PF04956">
    <property type="entry name" value="TrbC"/>
    <property type="match status" value="1"/>
</dbReference>
<proteinExistence type="predicted"/>
<gene>
    <name evidence="3" type="ORF">EJP67_33100</name>
</gene>
<dbReference type="EMBL" id="RXFT01000026">
    <property type="protein sequence ID" value="RUR71896.1"/>
    <property type="molecule type" value="Genomic_DNA"/>
</dbReference>
<keyword evidence="1" id="KW-0472">Membrane</keyword>
<dbReference type="OrthoDB" id="9157592at2"/>
<name>A0A433MVT2_9BURK</name>
<keyword evidence="2" id="KW-0732">Signal</keyword>
<keyword evidence="1" id="KW-1133">Transmembrane helix</keyword>
<dbReference type="Proteomes" id="UP000281118">
    <property type="component" value="Unassembled WGS sequence"/>
</dbReference>
<sequence>MAAAAGAMALATSPAFAQISKVNTVMQNIQTVLVGVAVTCFTIALMWAGFKMAFQHAKWSEISNIVIGGIIVGGAAGIAAWLIN</sequence>
<dbReference type="InterPro" id="IPR007039">
    <property type="entry name" value="TrbC/VirB2"/>
</dbReference>
<reference evidence="3 4" key="1">
    <citation type="submission" date="2018-12" db="EMBL/GenBank/DDBJ databases">
        <title>The genome sequences of Variovorax guangxiensis DSM 27352.</title>
        <authorList>
            <person name="Gao J."/>
            <person name="Sun J."/>
        </authorList>
    </citation>
    <scope>NUCLEOTIDE SEQUENCE [LARGE SCALE GENOMIC DNA]</scope>
    <source>
        <strain evidence="3 4">DSM 27352</strain>
    </source>
</reference>
<comment type="caution">
    <text evidence="3">The sequence shown here is derived from an EMBL/GenBank/DDBJ whole genome shotgun (WGS) entry which is preliminary data.</text>
</comment>